<proteinExistence type="predicted"/>
<reference evidence="2 3" key="1">
    <citation type="journal article" date="2019" name="Nat. Plants">
        <title>Stout camphor tree genome fills gaps in understanding of flowering plant genome evolution.</title>
        <authorList>
            <person name="Chaw S.M."/>
            <person name="Liu Y.C."/>
            <person name="Wu Y.W."/>
            <person name="Wang H.Y."/>
            <person name="Lin C.I."/>
            <person name="Wu C.S."/>
            <person name="Ke H.M."/>
            <person name="Chang L.Y."/>
            <person name="Hsu C.Y."/>
            <person name="Yang H.T."/>
            <person name="Sudianto E."/>
            <person name="Hsu M.H."/>
            <person name="Wu K.P."/>
            <person name="Wang L.N."/>
            <person name="Leebens-Mack J.H."/>
            <person name="Tsai I.J."/>
        </authorList>
    </citation>
    <scope>NUCLEOTIDE SEQUENCE [LARGE SCALE GENOMIC DNA]</scope>
    <source>
        <strain evidence="3">cv. Chaw 1501</strain>
        <tissue evidence="2">Young leaves</tissue>
    </source>
</reference>
<dbReference type="Pfam" id="PF12796">
    <property type="entry name" value="Ank_2"/>
    <property type="match status" value="1"/>
</dbReference>
<feature type="chain" id="PRO_5018670768" evidence="1">
    <location>
        <begin position="23"/>
        <end position="356"/>
    </location>
</feature>
<dbReference type="AlphaFoldDB" id="A0A3S3R9Z6"/>
<gene>
    <name evidence="2" type="ORF">CKAN_02607900</name>
</gene>
<accession>A0A3S3R9Z6</accession>
<protein>
    <submittedName>
        <fullName evidence="2">Serine/threonine-protein phosphatase 6 regulatory ankyrin repeat subunit B-like protein</fullName>
    </submittedName>
</protein>
<evidence type="ECO:0000313" key="3">
    <source>
        <dbReference type="Proteomes" id="UP000283530"/>
    </source>
</evidence>
<keyword evidence="3" id="KW-1185">Reference proteome</keyword>
<dbReference type="Proteomes" id="UP000283530">
    <property type="component" value="Unassembled WGS sequence"/>
</dbReference>
<name>A0A3S3R9Z6_9MAGN</name>
<comment type="caution">
    <text evidence="2">The sequence shown here is derived from an EMBL/GenBank/DDBJ whole genome shotgun (WGS) entry which is preliminary data.</text>
</comment>
<dbReference type="InterPro" id="IPR002110">
    <property type="entry name" value="Ankyrin_rpt"/>
</dbReference>
<dbReference type="PANTHER" id="PTHR24121:SF15">
    <property type="entry name" value="ANKYRIN REPEAT PROTEIN"/>
    <property type="match status" value="1"/>
</dbReference>
<evidence type="ECO:0000256" key="1">
    <source>
        <dbReference type="SAM" id="SignalP"/>
    </source>
</evidence>
<dbReference type="InterPro" id="IPR036770">
    <property type="entry name" value="Ankyrin_rpt-contain_sf"/>
</dbReference>
<dbReference type="EMBL" id="QPKB01000012">
    <property type="protein sequence ID" value="RWR96681.1"/>
    <property type="molecule type" value="Genomic_DNA"/>
</dbReference>
<organism evidence="2 3">
    <name type="scientific">Cinnamomum micranthum f. kanehirae</name>
    <dbReference type="NCBI Taxonomy" id="337451"/>
    <lineage>
        <taxon>Eukaryota</taxon>
        <taxon>Viridiplantae</taxon>
        <taxon>Streptophyta</taxon>
        <taxon>Embryophyta</taxon>
        <taxon>Tracheophyta</taxon>
        <taxon>Spermatophyta</taxon>
        <taxon>Magnoliopsida</taxon>
        <taxon>Magnoliidae</taxon>
        <taxon>Laurales</taxon>
        <taxon>Lauraceae</taxon>
        <taxon>Cinnamomum</taxon>
    </lineage>
</organism>
<dbReference type="SUPFAM" id="SSF48403">
    <property type="entry name" value="Ankyrin repeat"/>
    <property type="match status" value="1"/>
</dbReference>
<dbReference type="STRING" id="337451.A0A3S3R9Z6"/>
<dbReference type="Gene3D" id="1.25.40.20">
    <property type="entry name" value="Ankyrin repeat-containing domain"/>
    <property type="match status" value="1"/>
</dbReference>
<feature type="signal peptide" evidence="1">
    <location>
        <begin position="1"/>
        <end position="22"/>
    </location>
</feature>
<dbReference type="SMART" id="SM00248">
    <property type="entry name" value="ANK"/>
    <property type="match status" value="4"/>
</dbReference>
<keyword evidence="1" id="KW-0732">Signal</keyword>
<dbReference type="OrthoDB" id="1930691at2759"/>
<sequence>MLLRLGLGLILGSLDHLRLFSAADMEDNQIVVQSSPSEVREIDITHIFNTQKMKEILFTEVMDGHWDNVKEIYKEREDAHYAMITRSKETAVHIAISDDKKDVAQELLNLVDASKITDMKNERGNNPLHVAAALGQEEMCTFITGKYPKLLHERNVDGETPLFLAALHGKKEAFYALHIKCAKTGHHILYDIIHCKRNVDGNSILHVAILGEYFELAFQITHWYPDLCKYKNETGRSPLQLLANNPSAFRSGCHLGPLDNFIYTSLMVKHLQRESLSASDQVMDKSPNSVSIPENYKTCFDLIRMSYRLFAAFQPNPFESCREEEGDVEKLQQSSEPPKQSEGKYITFTLVANAMF</sequence>
<dbReference type="PANTHER" id="PTHR24121">
    <property type="entry name" value="NO MECHANORECEPTOR POTENTIAL C, ISOFORM D-RELATED"/>
    <property type="match status" value="1"/>
</dbReference>
<evidence type="ECO:0000313" key="2">
    <source>
        <dbReference type="EMBL" id="RWR96681.1"/>
    </source>
</evidence>